<name>A0ABW6A8G9_9BACT</name>
<organism evidence="2 3">
    <name type="scientific">Terrimonas rubra</name>
    <dbReference type="NCBI Taxonomy" id="1035890"/>
    <lineage>
        <taxon>Bacteria</taxon>
        <taxon>Pseudomonadati</taxon>
        <taxon>Bacteroidota</taxon>
        <taxon>Chitinophagia</taxon>
        <taxon>Chitinophagales</taxon>
        <taxon>Chitinophagaceae</taxon>
        <taxon>Terrimonas</taxon>
    </lineage>
</organism>
<keyword evidence="3" id="KW-1185">Reference proteome</keyword>
<comment type="caution">
    <text evidence="2">The sequence shown here is derived from an EMBL/GenBank/DDBJ whole genome shotgun (WGS) entry which is preliminary data.</text>
</comment>
<reference evidence="3" key="1">
    <citation type="journal article" date="2019" name="Int. J. Syst. Evol. Microbiol.">
        <title>The Global Catalogue of Microorganisms (GCM) 10K type strain sequencing project: providing services to taxonomists for standard genome sequencing and annotation.</title>
        <authorList>
            <consortium name="The Broad Institute Genomics Platform"/>
            <consortium name="The Broad Institute Genome Sequencing Center for Infectious Disease"/>
            <person name="Wu L."/>
            <person name="Ma J."/>
        </authorList>
    </citation>
    <scope>NUCLEOTIDE SEQUENCE [LARGE SCALE GENOMIC DNA]</scope>
    <source>
        <strain evidence="3">KCTC 23299</strain>
    </source>
</reference>
<dbReference type="InterPro" id="IPR043741">
    <property type="entry name" value="DUF5686"/>
</dbReference>
<dbReference type="Pfam" id="PF13715">
    <property type="entry name" value="CarbopepD_reg_2"/>
    <property type="match status" value="1"/>
</dbReference>
<dbReference type="EMBL" id="JBHUOZ010000003">
    <property type="protein sequence ID" value="MFD2921236.1"/>
    <property type="molecule type" value="Genomic_DNA"/>
</dbReference>
<sequence length="838" mass="95323">MTKHLLFILCFFTTSLAAFANRISGKVTDIDGNALPFASITIKGTTRGVNANNAGEYSLNLNNGSYTLVCQFVGYTKVEKQITVTNENKTLDFVLTQQGLTMDEVVIQKGEDPAYEIIRNAIKKRSYYNNQVDSFEVNVYIKGIMRSRKLPKKVFGQKIERADNDGLDSTGKGILFLSESLTKVAFAKPDKIKLDVISTRQSGGDGFGLSFPFFINFYQNNVAVFDNNINPRGFVSPIADGAFNFYKFKYEGFFVEDGKTINTIKVIPKRKNEPVFSGTIHIVEDEWAIHSLDLVTTSNYQLELADSLRISQLSSVVQADVWKTQSQVTYITFKKFGIDVAGNFVNVYSDYNINPGFAKKHFGNVLMRYDTASNKRDTNYWNEVRPVPLDPDEVRDYIFKDSVARVSRDSLYSKAYRDSLRSLQNTIGLKNLLWKSGGASYSWYAKNNTVRYNIKPLLPQLQYNSVEGISLNVNQQISMMPRKSKIGYTLDWFTRYGFMNGHLNSFGTLTLHNRRKESFNQQQLKISGGKRLVQFNADNPIDKWTNAFYTLLLKRNYMKLYENWFGSVSWEHNTENGFSYTIHGTYENRLPVENSTDFSIFNKEDNLLPNHPYELAAIPFEQHQALVAGFTIRWQPGQKYIQYPRYKRSLGSRKPVFDLAYTKGIKGVFGSDVDYDKWALSVTHTKNFKLGGEFKYKAGIGGFLNSKQVGIPDLQHFNGNRTFYNTKYLNSFQLAPYYRYSNAESFYAIAHIEHHLNGLLTNKIPLLNSLKWNLVIGGNAFYVNQSNYYVEAFAGLENIFKLLRVDVVNAYQPGLGNNVGVRVGFGGIIGGQMRFGGN</sequence>
<protein>
    <submittedName>
        <fullName evidence="2">DUF5686 and carboxypeptidase regulatory-like domain-containing protein</fullName>
    </submittedName>
</protein>
<dbReference type="InterPro" id="IPR008969">
    <property type="entry name" value="CarboxyPept-like_regulatory"/>
</dbReference>
<dbReference type="SUPFAM" id="SSF49464">
    <property type="entry name" value="Carboxypeptidase regulatory domain-like"/>
    <property type="match status" value="1"/>
</dbReference>
<evidence type="ECO:0000313" key="3">
    <source>
        <dbReference type="Proteomes" id="UP001597511"/>
    </source>
</evidence>
<evidence type="ECO:0000313" key="2">
    <source>
        <dbReference type="EMBL" id="MFD2921236.1"/>
    </source>
</evidence>
<evidence type="ECO:0000256" key="1">
    <source>
        <dbReference type="SAM" id="SignalP"/>
    </source>
</evidence>
<accession>A0ABW6A8G9</accession>
<dbReference type="RefSeq" id="WP_386101142.1">
    <property type="nucleotide sequence ID" value="NZ_JBHUOZ010000003.1"/>
</dbReference>
<dbReference type="Pfam" id="PF18939">
    <property type="entry name" value="DUF5686"/>
    <property type="match status" value="1"/>
</dbReference>
<dbReference type="Proteomes" id="UP001597511">
    <property type="component" value="Unassembled WGS sequence"/>
</dbReference>
<gene>
    <name evidence="2" type="ORF">ACFS6H_16035</name>
</gene>
<keyword evidence="1" id="KW-0732">Signal</keyword>
<feature type="chain" id="PRO_5047031041" evidence="1">
    <location>
        <begin position="21"/>
        <end position="838"/>
    </location>
</feature>
<dbReference type="Gene3D" id="2.60.40.1120">
    <property type="entry name" value="Carboxypeptidase-like, regulatory domain"/>
    <property type="match status" value="1"/>
</dbReference>
<feature type="signal peptide" evidence="1">
    <location>
        <begin position="1"/>
        <end position="20"/>
    </location>
</feature>
<proteinExistence type="predicted"/>